<dbReference type="InterPro" id="IPR008733">
    <property type="entry name" value="PEX11"/>
</dbReference>
<dbReference type="EMBL" id="ML014420">
    <property type="protein sequence ID" value="RKO98489.1"/>
    <property type="molecule type" value="Genomic_DNA"/>
</dbReference>
<dbReference type="GO" id="GO:0016559">
    <property type="term" value="P:peroxisome fission"/>
    <property type="evidence" value="ECO:0007669"/>
    <property type="project" value="InterPro"/>
</dbReference>
<name>A0A4P9WYA2_9FUNG</name>
<evidence type="ECO:0000256" key="4">
    <source>
        <dbReference type="ARBA" id="ARBA00046271"/>
    </source>
</evidence>
<evidence type="ECO:0000256" key="2">
    <source>
        <dbReference type="ARBA" id="ARBA00023136"/>
    </source>
</evidence>
<dbReference type="GO" id="GO:0005778">
    <property type="term" value="C:peroxisomal membrane"/>
    <property type="evidence" value="ECO:0007669"/>
    <property type="project" value="UniProtKB-SubCell"/>
</dbReference>
<keyword evidence="2" id="KW-0472">Membrane</keyword>
<evidence type="ECO:0008006" key="9">
    <source>
        <dbReference type="Google" id="ProtNLM"/>
    </source>
</evidence>
<reference evidence="8" key="1">
    <citation type="journal article" date="2018" name="Nat. Microbiol.">
        <title>Leveraging single-cell genomics to expand the fungal tree of life.</title>
        <authorList>
            <person name="Ahrendt S.R."/>
            <person name="Quandt C.A."/>
            <person name="Ciobanu D."/>
            <person name="Clum A."/>
            <person name="Salamov A."/>
            <person name="Andreopoulos B."/>
            <person name="Cheng J.F."/>
            <person name="Woyke T."/>
            <person name="Pelin A."/>
            <person name="Henrissat B."/>
            <person name="Reynolds N.K."/>
            <person name="Benny G.L."/>
            <person name="Smith M.E."/>
            <person name="James T.Y."/>
            <person name="Grigoriev I.V."/>
        </authorList>
    </citation>
    <scope>NUCLEOTIDE SEQUENCE [LARGE SCALE GENOMIC DNA]</scope>
    <source>
        <strain evidence="8">ATCC 52028</strain>
    </source>
</reference>
<evidence type="ECO:0000256" key="5">
    <source>
        <dbReference type="SAM" id="MobiDB-lite"/>
    </source>
</evidence>
<dbReference type="Pfam" id="PF05648">
    <property type="entry name" value="PEX11"/>
    <property type="match status" value="2"/>
</dbReference>
<sequence>MGAAASPTVWAAQSLVKFLILRRIVATSDGRDKVLKWVQYAAKVALLKEWARLFRSAPWARDRASAIATQLSLARRVIRLGHGLEGLQSLYDVLADGGVWNETPTGGEARDALGLDVDGGAPNGAAGGSDLSKRRRPRCRPLLRRVGRAAFGSYETSLDTCNTLVGIVNDVVDDYIALGKLGVVDKQRTKPWEPVSDRLWCLTILVDLRSAYRACRNAREAVVASRNELRSLGNSPFADQPSCVRDRVFLRDRLQKLRQKRFLAHVSLCKLGCDFIFNFYDVHQLEARGFGPGIQAYAGLCAATLNLIKVWSKFQ</sequence>
<feature type="region of interest" description="Disordered" evidence="5">
    <location>
        <begin position="114"/>
        <end position="135"/>
    </location>
</feature>
<evidence type="ECO:0000256" key="6">
    <source>
        <dbReference type="SAM" id="SignalP"/>
    </source>
</evidence>
<dbReference type="OrthoDB" id="411017at2759"/>
<evidence type="ECO:0000256" key="3">
    <source>
        <dbReference type="ARBA" id="ARBA00023140"/>
    </source>
</evidence>
<gene>
    <name evidence="7" type="ORF">CXG81DRAFT_21287</name>
</gene>
<organism evidence="7 8">
    <name type="scientific">Caulochytrium protostelioides</name>
    <dbReference type="NCBI Taxonomy" id="1555241"/>
    <lineage>
        <taxon>Eukaryota</taxon>
        <taxon>Fungi</taxon>
        <taxon>Fungi incertae sedis</taxon>
        <taxon>Chytridiomycota</taxon>
        <taxon>Chytridiomycota incertae sedis</taxon>
        <taxon>Chytridiomycetes</taxon>
        <taxon>Caulochytriales</taxon>
        <taxon>Caulochytriaceae</taxon>
        <taxon>Caulochytrium</taxon>
    </lineage>
</organism>
<feature type="chain" id="PRO_5020469734" description="Peroxisomal membrane protein PEX16" evidence="6">
    <location>
        <begin position="27"/>
        <end position="315"/>
    </location>
</feature>
<dbReference type="PANTHER" id="PTHR12652:SF19">
    <property type="entry name" value="PEROXISOMAL BIOGENESIS FACTOR 11"/>
    <property type="match status" value="1"/>
</dbReference>
<evidence type="ECO:0000313" key="8">
    <source>
        <dbReference type="Proteomes" id="UP000274922"/>
    </source>
</evidence>
<protein>
    <recommendedName>
        <fullName evidence="9">Peroxisomal membrane protein PEX16</fullName>
    </recommendedName>
</protein>
<keyword evidence="1" id="KW-0962">Peroxisome biogenesis</keyword>
<dbReference type="AlphaFoldDB" id="A0A4P9WYA2"/>
<keyword evidence="6" id="KW-0732">Signal</keyword>
<feature type="signal peptide" evidence="6">
    <location>
        <begin position="1"/>
        <end position="26"/>
    </location>
</feature>
<evidence type="ECO:0000313" key="7">
    <source>
        <dbReference type="EMBL" id="RKO98489.1"/>
    </source>
</evidence>
<dbReference type="PANTHER" id="PTHR12652">
    <property type="entry name" value="PEROXISOMAL BIOGENESIS FACTOR 11"/>
    <property type="match status" value="1"/>
</dbReference>
<comment type="subcellular location">
    <subcellularLocation>
        <location evidence="4">Peroxisome membrane</location>
    </subcellularLocation>
</comment>
<dbReference type="Proteomes" id="UP000274922">
    <property type="component" value="Unassembled WGS sequence"/>
</dbReference>
<keyword evidence="8" id="KW-1185">Reference proteome</keyword>
<accession>A0A4P9WYA2</accession>
<keyword evidence="3" id="KW-0576">Peroxisome</keyword>
<dbReference type="STRING" id="1555241.A0A4P9WYA2"/>
<proteinExistence type="predicted"/>
<evidence type="ECO:0000256" key="1">
    <source>
        <dbReference type="ARBA" id="ARBA00022593"/>
    </source>
</evidence>